<feature type="domain" description="Immunity protein 30" evidence="1">
    <location>
        <begin position="12"/>
        <end position="112"/>
    </location>
</feature>
<evidence type="ECO:0000313" key="3">
    <source>
        <dbReference type="Proteomes" id="UP000606653"/>
    </source>
</evidence>
<dbReference type="Pfam" id="PF15565">
    <property type="entry name" value="Imm30"/>
    <property type="match status" value="1"/>
</dbReference>
<dbReference type="RefSeq" id="WP_018979055.1">
    <property type="nucleotide sequence ID" value="NZ_BMLN01000005.1"/>
</dbReference>
<reference evidence="3" key="1">
    <citation type="journal article" date="2019" name="Int. J. Syst. Evol. Microbiol.">
        <title>The Global Catalogue of Microorganisms (GCM) 10K type strain sequencing project: providing services to taxonomists for standard genome sequencing and annotation.</title>
        <authorList>
            <consortium name="The Broad Institute Genomics Platform"/>
            <consortium name="The Broad Institute Genome Sequencing Center for Infectious Disease"/>
            <person name="Wu L."/>
            <person name="Ma J."/>
        </authorList>
    </citation>
    <scope>NUCLEOTIDE SEQUENCE [LARGE SCALE GENOMIC DNA]</scope>
    <source>
        <strain evidence="3">CGMCC 1.6964</strain>
    </source>
</reference>
<keyword evidence="3" id="KW-1185">Reference proteome</keyword>
<sequence>MDVQIELEKVYDNRLLRTENEIREFEKAIENLISLKDASIIGDLCKGFDDATEHHEVMFGLVHGIEYLYQQNVDEGLYLIAFSVPSMIRHAKDWAEIMHYRILNHPQVRKSYAHVLSIIDEKTRKEIFEFLIEIKEEDPEEFEDSVNEVLGMKKS</sequence>
<comment type="caution">
    <text evidence="2">The sequence shown here is derived from an EMBL/GenBank/DDBJ whole genome shotgun (WGS) entry which is preliminary data.</text>
</comment>
<dbReference type="Proteomes" id="UP000606653">
    <property type="component" value="Unassembled WGS sequence"/>
</dbReference>
<accession>A0ABQ2L2B1</accession>
<protein>
    <recommendedName>
        <fullName evidence="1">Immunity protein 30 domain-containing protein</fullName>
    </recommendedName>
</protein>
<dbReference type="InterPro" id="IPR029084">
    <property type="entry name" value="Imm30"/>
</dbReference>
<gene>
    <name evidence="2" type="ORF">GCM10010969_21180</name>
</gene>
<name>A0ABQ2L2B1_9BACL</name>
<evidence type="ECO:0000259" key="1">
    <source>
        <dbReference type="Pfam" id="PF15565"/>
    </source>
</evidence>
<dbReference type="EMBL" id="BMLN01000005">
    <property type="protein sequence ID" value="GGO00232.1"/>
    <property type="molecule type" value="Genomic_DNA"/>
</dbReference>
<proteinExistence type="predicted"/>
<evidence type="ECO:0000313" key="2">
    <source>
        <dbReference type="EMBL" id="GGO00232.1"/>
    </source>
</evidence>
<organism evidence="2 3">
    <name type="scientific">Saccharibacillus kuerlensis</name>
    <dbReference type="NCBI Taxonomy" id="459527"/>
    <lineage>
        <taxon>Bacteria</taxon>
        <taxon>Bacillati</taxon>
        <taxon>Bacillota</taxon>
        <taxon>Bacilli</taxon>
        <taxon>Bacillales</taxon>
        <taxon>Paenibacillaceae</taxon>
        <taxon>Saccharibacillus</taxon>
    </lineage>
</organism>